<proteinExistence type="predicted"/>
<accession>A0A1G9F9U8</accession>
<dbReference type="RefSeq" id="WP_089724823.1">
    <property type="nucleotide sequence ID" value="NZ_FNGI01000001.1"/>
</dbReference>
<dbReference type="STRING" id="119000.SAMN05661010_00303"/>
<evidence type="ECO:0000313" key="2">
    <source>
        <dbReference type="Proteomes" id="UP000198654"/>
    </source>
</evidence>
<name>A0A1G9F9U8_9GAMM</name>
<sequence length="511" mass="55200">MPLKRWYDVKDVELPYTESPFFAVSKVARLLDDGHMSNSELNRLNQALGDSLSIDKARLHRDILKAVERGEVCLIYGLGMDQPFSPLAEWTGSQWRLNSSASFDQGESGARKIAQLNARGLTPNNVANARWPASGAPAATSAPAIPERSPQPIVEPPSLIEPGFHIVRTSGTREQIKRRLFPTVTPAIDAMFERLNPHLGDYILPGDMVVLADPGSQQCHQEEAFLMAEARKVQGTLQPLEEAQRQSLMDHWQVFEDIALAGEAAEADSSTLTNAASVLGVTSTAGGRAIKEVRDSLEAIDKLYQQAMDPTHPMTREEFYALRDQHAQRLKLAMGNWVSVPLRLPRHAELKARINIEARQQLHSTATARSGGKFRIPTISEAIARTTLVAKLTSIGAFVGLGLDIAATQSKVERACSEGRERECTRVKYVEYSGLIWRVAASAAGSSAGGTYGAEICLAVSLAPQGRIVCGVVGAVAGAVAGEKAGEKVGEGLGTMLFRGIYGGKETHGTD</sequence>
<gene>
    <name evidence="1" type="ORF">SAMN05661010_00303</name>
</gene>
<evidence type="ECO:0000313" key="1">
    <source>
        <dbReference type="EMBL" id="SDK85140.1"/>
    </source>
</evidence>
<reference evidence="1 2" key="1">
    <citation type="submission" date="2016-10" db="EMBL/GenBank/DDBJ databases">
        <authorList>
            <person name="de Groot N.N."/>
        </authorList>
    </citation>
    <scope>NUCLEOTIDE SEQUENCE [LARGE SCALE GENOMIC DNA]</scope>
    <source>
        <strain evidence="1 2">DSM 14789</strain>
    </source>
</reference>
<organism evidence="1 2">
    <name type="scientific">Modicisalibacter muralis</name>
    <dbReference type="NCBI Taxonomy" id="119000"/>
    <lineage>
        <taxon>Bacteria</taxon>
        <taxon>Pseudomonadati</taxon>
        <taxon>Pseudomonadota</taxon>
        <taxon>Gammaproteobacteria</taxon>
        <taxon>Oceanospirillales</taxon>
        <taxon>Halomonadaceae</taxon>
        <taxon>Modicisalibacter</taxon>
    </lineage>
</organism>
<dbReference type="AlphaFoldDB" id="A0A1G9F9U8"/>
<keyword evidence="2" id="KW-1185">Reference proteome</keyword>
<dbReference type="OrthoDB" id="6352550at2"/>
<protein>
    <submittedName>
        <fullName evidence="1">Uncharacterized protein</fullName>
    </submittedName>
</protein>
<dbReference type="Proteomes" id="UP000198654">
    <property type="component" value="Unassembled WGS sequence"/>
</dbReference>
<dbReference type="EMBL" id="FNGI01000001">
    <property type="protein sequence ID" value="SDK85140.1"/>
    <property type="molecule type" value="Genomic_DNA"/>
</dbReference>